<dbReference type="RefSeq" id="WP_054757563.1">
    <property type="nucleotide sequence ID" value="NZ_AZFQ01000019.1"/>
</dbReference>
<evidence type="ECO:0000313" key="4">
    <source>
        <dbReference type="Proteomes" id="UP000051166"/>
    </source>
</evidence>
<dbReference type="OrthoDB" id="2322968at2"/>
<dbReference type="STRING" id="1423801.FD50_GL002467"/>
<gene>
    <name evidence="3" type="ORF">FD50_GL002467</name>
</gene>
<keyword evidence="2" id="KW-1133">Transmembrane helix</keyword>
<keyword evidence="4" id="KW-1185">Reference proteome</keyword>
<feature type="region of interest" description="Disordered" evidence="1">
    <location>
        <begin position="1"/>
        <end position="37"/>
    </location>
</feature>
<dbReference type="PATRIC" id="fig|1423801.4.peg.2526"/>
<dbReference type="Proteomes" id="UP000051166">
    <property type="component" value="Unassembled WGS sequence"/>
</dbReference>
<dbReference type="EMBL" id="AZFQ01000019">
    <property type="protein sequence ID" value="KRL99930.1"/>
    <property type="molecule type" value="Genomic_DNA"/>
</dbReference>
<organism evidence="3 4">
    <name type="scientific">Liquorilactobacillus satsumensis DSM 16230 = JCM 12392</name>
    <dbReference type="NCBI Taxonomy" id="1423801"/>
    <lineage>
        <taxon>Bacteria</taxon>
        <taxon>Bacillati</taxon>
        <taxon>Bacillota</taxon>
        <taxon>Bacilli</taxon>
        <taxon>Lactobacillales</taxon>
        <taxon>Lactobacillaceae</taxon>
        <taxon>Liquorilactobacillus</taxon>
    </lineage>
</organism>
<dbReference type="GeneID" id="98307401"/>
<keyword evidence="2" id="KW-0472">Membrane</keyword>
<keyword evidence="2" id="KW-0812">Transmembrane</keyword>
<feature type="transmembrane region" description="Helical" evidence="2">
    <location>
        <begin position="63"/>
        <end position="82"/>
    </location>
</feature>
<evidence type="ECO:0000313" key="3">
    <source>
        <dbReference type="EMBL" id="KRL99930.1"/>
    </source>
</evidence>
<accession>A0A0R1V7M6</accession>
<dbReference type="AlphaFoldDB" id="A0A0R1V7M6"/>
<reference evidence="3 4" key="1">
    <citation type="journal article" date="2015" name="Genome Announc.">
        <title>Expanding the biotechnology potential of lactobacilli through comparative genomics of 213 strains and associated genera.</title>
        <authorList>
            <person name="Sun Z."/>
            <person name="Harris H.M."/>
            <person name="McCann A."/>
            <person name="Guo C."/>
            <person name="Argimon S."/>
            <person name="Zhang W."/>
            <person name="Yang X."/>
            <person name="Jeffery I.B."/>
            <person name="Cooney J.C."/>
            <person name="Kagawa T.F."/>
            <person name="Liu W."/>
            <person name="Song Y."/>
            <person name="Salvetti E."/>
            <person name="Wrobel A."/>
            <person name="Rasinkangas P."/>
            <person name="Parkhill J."/>
            <person name="Rea M.C."/>
            <person name="O'Sullivan O."/>
            <person name="Ritari J."/>
            <person name="Douillard F.P."/>
            <person name="Paul Ross R."/>
            <person name="Yang R."/>
            <person name="Briner A.E."/>
            <person name="Felis G.E."/>
            <person name="de Vos W.M."/>
            <person name="Barrangou R."/>
            <person name="Klaenhammer T.R."/>
            <person name="Caufield P.W."/>
            <person name="Cui Y."/>
            <person name="Zhang H."/>
            <person name="O'Toole P.W."/>
        </authorList>
    </citation>
    <scope>NUCLEOTIDE SEQUENCE [LARGE SCALE GENOMIC DNA]</scope>
    <source>
        <strain evidence="3 4">DSM 16230</strain>
    </source>
</reference>
<sequence>MGIKERLSRTARQHSEHKEEPKKTRSQAVENSPDELSRAQLRKFRQAEVEEEKKRRLGRKLNWIILFLVIAIVIVYCFMIFVNF</sequence>
<feature type="compositionally biased region" description="Basic and acidic residues" evidence="1">
    <location>
        <begin position="1"/>
        <end position="23"/>
    </location>
</feature>
<proteinExistence type="predicted"/>
<name>A0A0R1V7M6_9LACO</name>
<evidence type="ECO:0000256" key="1">
    <source>
        <dbReference type="SAM" id="MobiDB-lite"/>
    </source>
</evidence>
<protein>
    <submittedName>
        <fullName evidence="3">Uncharacterized protein</fullName>
    </submittedName>
</protein>
<comment type="caution">
    <text evidence="3">The sequence shown here is derived from an EMBL/GenBank/DDBJ whole genome shotgun (WGS) entry which is preliminary data.</text>
</comment>
<evidence type="ECO:0000256" key="2">
    <source>
        <dbReference type="SAM" id="Phobius"/>
    </source>
</evidence>